<name>A0A1H9J218_9SPHI</name>
<evidence type="ECO:0000313" key="2">
    <source>
        <dbReference type="Proteomes" id="UP000199572"/>
    </source>
</evidence>
<organism evidence="1 2">
    <name type="scientific">Pedobacter rhizosphaerae</name>
    <dbReference type="NCBI Taxonomy" id="390241"/>
    <lineage>
        <taxon>Bacteria</taxon>
        <taxon>Pseudomonadati</taxon>
        <taxon>Bacteroidota</taxon>
        <taxon>Sphingobacteriia</taxon>
        <taxon>Sphingobacteriales</taxon>
        <taxon>Sphingobacteriaceae</taxon>
        <taxon>Pedobacter</taxon>
    </lineage>
</organism>
<dbReference type="Proteomes" id="UP000199572">
    <property type="component" value="Unassembled WGS sequence"/>
</dbReference>
<reference evidence="2" key="1">
    <citation type="submission" date="2016-10" db="EMBL/GenBank/DDBJ databases">
        <authorList>
            <person name="Varghese N."/>
            <person name="Submissions S."/>
        </authorList>
    </citation>
    <scope>NUCLEOTIDE SEQUENCE [LARGE SCALE GENOMIC DNA]</scope>
    <source>
        <strain evidence="2">DSM 18610</strain>
    </source>
</reference>
<accession>A0A1H9J218</accession>
<dbReference type="EMBL" id="FOGG01000001">
    <property type="protein sequence ID" value="SEQ80828.1"/>
    <property type="molecule type" value="Genomic_DNA"/>
</dbReference>
<protein>
    <submittedName>
        <fullName evidence="1">Uncharacterized protein</fullName>
    </submittedName>
</protein>
<sequence length="93" mass="10650">MKKSLQNVAGSLKYRMPIITVPTAPMPVQTAYAVPIGKFSNALFKKTKLSTAQTKKPKLHFNTVKFFERFKQVVKPISKQPAIIRYIQLMLQR</sequence>
<dbReference type="AlphaFoldDB" id="A0A1H9J218"/>
<evidence type="ECO:0000313" key="1">
    <source>
        <dbReference type="EMBL" id="SEQ80828.1"/>
    </source>
</evidence>
<proteinExistence type="predicted"/>
<gene>
    <name evidence="1" type="ORF">SAMN04488023_101191</name>
</gene>
<keyword evidence="2" id="KW-1185">Reference proteome</keyword>